<name>M2NNV5_BAUPA</name>
<reference evidence="1 2" key="1">
    <citation type="journal article" date="2012" name="PLoS Pathog.">
        <title>Diverse lifestyles and strategies of plant pathogenesis encoded in the genomes of eighteen Dothideomycetes fungi.</title>
        <authorList>
            <person name="Ohm R.A."/>
            <person name="Feau N."/>
            <person name="Henrissat B."/>
            <person name="Schoch C.L."/>
            <person name="Horwitz B.A."/>
            <person name="Barry K.W."/>
            <person name="Condon B.J."/>
            <person name="Copeland A.C."/>
            <person name="Dhillon B."/>
            <person name="Glaser F."/>
            <person name="Hesse C.N."/>
            <person name="Kosti I."/>
            <person name="LaButti K."/>
            <person name="Lindquist E.A."/>
            <person name="Lucas S."/>
            <person name="Salamov A.A."/>
            <person name="Bradshaw R.E."/>
            <person name="Ciuffetti L."/>
            <person name="Hamelin R.C."/>
            <person name="Kema G.H.J."/>
            <person name="Lawrence C."/>
            <person name="Scott J.A."/>
            <person name="Spatafora J.W."/>
            <person name="Turgeon B.G."/>
            <person name="de Wit P.J.G.M."/>
            <person name="Zhong S."/>
            <person name="Goodwin S.B."/>
            <person name="Grigoriev I.V."/>
        </authorList>
    </citation>
    <scope>NUCLEOTIDE SEQUENCE [LARGE SCALE GENOMIC DNA]</scope>
    <source>
        <strain evidence="1 2">UAMH 10762</strain>
    </source>
</reference>
<proteinExistence type="predicted"/>
<dbReference type="SUPFAM" id="SSF54695">
    <property type="entry name" value="POZ domain"/>
    <property type="match status" value="1"/>
</dbReference>
<protein>
    <recommendedName>
        <fullName evidence="3">BTB domain-containing protein</fullName>
    </recommendedName>
</protein>
<dbReference type="HOGENOM" id="CLU_068279_3_1_1"/>
<dbReference type="OrthoDB" id="1022638at2759"/>
<organism evidence="1 2">
    <name type="scientific">Baudoinia panamericana (strain UAMH 10762)</name>
    <name type="common">Angels' share fungus</name>
    <name type="synonym">Baudoinia compniacensis (strain UAMH 10762)</name>
    <dbReference type="NCBI Taxonomy" id="717646"/>
    <lineage>
        <taxon>Eukaryota</taxon>
        <taxon>Fungi</taxon>
        <taxon>Dikarya</taxon>
        <taxon>Ascomycota</taxon>
        <taxon>Pezizomycotina</taxon>
        <taxon>Dothideomycetes</taxon>
        <taxon>Dothideomycetidae</taxon>
        <taxon>Mycosphaerellales</taxon>
        <taxon>Teratosphaeriaceae</taxon>
        <taxon>Baudoinia</taxon>
    </lineage>
</organism>
<dbReference type="KEGG" id="bcom:BAUCODRAFT_21148"/>
<dbReference type="AlphaFoldDB" id="M2NNV5"/>
<dbReference type="Proteomes" id="UP000011761">
    <property type="component" value="Unassembled WGS sequence"/>
</dbReference>
<dbReference type="GeneID" id="19109729"/>
<evidence type="ECO:0008006" key="3">
    <source>
        <dbReference type="Google" id="ProtNLM"/>
    </source>
</evidence>
<accession>M2NNV5</accession>
<dbReference type="PANTHER" id="PTHR47843:SF2">
    <property type="entry name" value="BTB DOMAIN-CONTAINING PROTEIN"/>
    <property type="match status" value="1"/>
</dbReference>
<dbReference type="EMBL" id="KB445550">
    <property type="protein sequence ID" value="EMD01220.1"/>
    <property type="molecule type" value="Genomic_DNA"/>
</dbReference>
<evidence type="ECO:0000313" key="1">
    <source>
        <dbReference type="EMBL" id="EMD01220.1"/>
    </source>
</evidence>
<dbReference type="InterPro" id="IPR011333">
    <property type="entry name" value="SKP1/BTB/POZ_sf"/>
</dbReference>
<evidence type="ECO:0000313" key="2">
    <source>
        <dbReference type="Proteomes" id="UP000011761"/>
    </source>
</evidence>
<dbReference type="PANTHER" id="PTHR47843">
    <property type="entry name" value="BTB DOMAIN-CONTAINING PROTEIN-RELATED"/>
    <property type="match status" value="1"/>
</dbReference>
<dbReference type="CDD" id="cd18186">
    <property type="entry name" value="BTB_POZ_ZBTB_KLHL-like"/>
    <property type="match status" value="1"/>
</dbReference>
<gene>
    <name evidence="1" type="ORF">BAUCODRAFT_21148</name>
</gene>
<dbReference type="RefSeq" id="XP_007672404.1">
    <property type="nucleotide sequence ID" value="XM_007674214.1"/>
</dbReference>
<keyword evidence="2" id="KW-1185">Reference proteome</keyword>
<sequence length="247" mass="27305">MATTQEGSDPEPIVSPAADSLLFIVGPCKTVSAVHERIIDAHSPVLAAAAKESWRGFDSNEVELPDDDEKTFSDYVSWLYTSTLYGFHWSNANAYDRLFKLYVLADKLLDSECKDRTIETILGVIWDQHIGDFGKCLFPSVSEVHFAYNNTTTDSPLRQIIVELHVYEAKSRMTGFLTLRTSCRTWCINSTPSASCPRTGVRNAKTSSPKARLLAGQSAPCNGQSKKERTLLGGIQSMKRSKATQAC</sequence>
<dbReference type="Gene3D" id="3.30.710.10">
    <property type="entry name" value="Potassium Channel Kv1.1, Chain A"/>
    <property type="match status" value="1"/>
</dbReference>